<feature type="non-terminal residue" evidence="1">
    <location>
        <position position="1"/>
    </location>
</feature>
<gene>
    <name evidence="1" type="ORF">AVDCRST_MAG93-8858</name>
</gene>
<sequence length="133" mass="14768">FAQLVASRTPSDAVFLTGTRVHHPVSDLAGRTVVLGPAYLLADWGIAYGDRRTDLERIYSGANNAPELLRRYNVRYVVVGPQERGEYAINERYFAEHYRAILRSGKFTVYEVGAESADLPVIGCPRIPVLSSL</sequence>
<organism evidence="1">
    <name type="scientific">uncultured Chloroflexia bacterium</name>
    <dbReference type="NCBI Taxonomy" id="1672391"/>
    <lineage>
        <taxon>Bacteria</taxon>
        <taxon>Bacillati</taxon>
        <taxon>Chloroflexota</taxon>
        <taxon>Chloroflexia</taxon>
        <taxon>environmental samples</taxon>
    </lineage>
</organism>
<dbReference type="AlphaFoldDB" id="A0A6J4N3L9"/>
<name>A0A6J4N3L9_9CHLR</name>
<proteinExistence type="predicted"/>
<protein>
    <submittedName>
        <fullName evidence="1">Uncharacterized protein</fullName>
    </submittedName>
</protein>
<evidence type="ECO:0000313" key="1">
    <source>
        <dbReference type="EMBL" id="CAA9376421.1"/>
    </source>
</evidence>
<accession>A0A6J4N3L9</accession>
<reference evidence="1" key="1">
    <citation type="submission" date="2020-02" db="EMBL/GenBank/DDBJ databases">
        <authorList>
            <person name="Meier V. D."/>
        </authorList>
    </citation>
    <scope>NUCLEOTIDE SEQUENCE</scope>
    <source>
        <strain evidence="1">AVDCRST_MAG93</strain>
    </source>
</reference>
<dbReference type="EMBL" id="CADCTR010002971">
    <property type="protein sequence ID" value="CAA9376421.1"/>
    <property type="molecule type" value="Genomic_DNA"/>
</dbReference>